<feature type="region of interest" description="Disordered" evidence="1">
    <location>
        <begin position="1"/>
        <end position="42"/>
    </location>
</feature>
<reference evidence="2 3" key="1">
    <citation type="submission" date="2023-11" db="EMBL/GenBank/DDBJ databases">
        <authorList>
            <person name="Xu M."/>
            <person name="Jiang T."/>
        </authorList>
    </citation>
    <scope>NUCLEOTIDE SEQUENCE [LARGE SCALE GENOMIC DNA]</scope>
    <source>
        <strain evidence="2 3">SD</strain>
    </source>
</reference>
<accession>A0ABU4VLN0</accession>
<dbReference type="Proteomes" id="UP001277761">
    <property type="component" value="Unassembled WGS sequence"/>
</dbReference>
<evidence type="ECO:0000256" key="1">
    <source>
        <dbReference type="SAM" id="MobiDB-lite"/>
    </source>
</evidence>
<proteinExistence type="predicted"/>
<sequence>MPQGSAGHTIDHHEIRRWAERRGAEPGRRVAPEGHSSIGFRIGEEGSDLEPLGWDEFLALFDELGLAMLYRETDAQGALSTAHEFVER</sequence>
<evidence type="ECO:0008006" key="4">
    <source>
        <dbReference type="Google" id="ProtNLM"/>
    </source>
</evidence>
<comment type="caution">
    <text evidence="2">The sequence shown here is derived from an EMBL/GenBank/DDBJ whole genome shotgun (WGS) entry which is preliminary data.</text>
</comment>
<feature type="compositionally biased region" description="Basic and acidic residues" evidence="1">
    <location>
        <begin position="9"/>
        <end position="32"/>
    </location>
</feature>
<organism evidence="2 3">
    <name type="scientific">Patulibacter brassicae</name>
    <dbReference type="NCBI Taxonomy" id="1705717"/>
    <lineage>
        <taxon>Bacteria</taxon>
        <taxon>Bacillati</taxon>
        <taxon>Actinomycetota</taxon>
        <taxon>Thermoleophilia</taxon>
        <taxon>Solirubrobacterales</taxon>
        <taxon>Patulibacteraceae</taxon>
        <taxon>Patulibacter</taxon>
    </lineage>
</organism>
<protein>
    <recommendedName>
        <fullName evidence="4">1,4-alpha-glucan branching enzyme</fullName>
    </recommendedName>
</protein>
<dbReference type="RefSeq" id="WP_319954524.1">
    <property type="nucleotide sequence ID" value="NZ_JAXAVX010000005.1"/>
</dbReference>
<gene>
    <name evidence="2" type="ORF">SK069_12240</name>
</gene>
<evidence type="ECO:0000313" key="2">
    <source>
        <dbReference type="EMBL" id="MDX8152370.1"/>
    </source>
</evidence>
<name>A0ABU4VLN0_9ACTN</name>
<evidence type="ECO:0000313" key="3">
    <source>
        <dbReference type="Proteomes" id="UP001277761"/>
    </source>
</evidence>
<keyword evidence="3" id="KW-1185">Reference proteome</keyword>
<dbReference type="EMBL" id="JAXAVX010000005">
    <property type="protein sequence ID" value="MDX8152370.1"/>
    <property type="molecule type" value="Genomic_DNA"/>
</dbReference>